<comment type="similarity">
    <text evidence="2 4">Belongs to the eukaryotic RPC7 RNA polymerase subunit family.</text>
</comment>
<dbReference type="PANTHER" id="PTHR15367:SF2">
    <property type="entry name" value="DNA-DIRECTED RNA POLYMERASE III SUBUNIT"/>
    <property type="match status" value="1"/>
</dbReference>
<feature type="compositionally biased region" description="Acidic residues" evidence="5">
    <location>
        <begin position="91"/>
        <end position="101"/>
    </location>
</feature>
<comment type="function">
    <text evidence="4">DNA-dependent RNA polymerase catalyzes the transcription of DNA into RNA using the four ribonucleoside triphosphates as substrates. Specific peripheric component of RNA polymerase III which synthesizes small RNAs, such as 5S rRNA and tRNAs.</text>
</comment>
<dbReference type="Proteomes" id="UP000000559">
    <property type="component" value="Chromosome R"/>
</dbReference>
<dbReference type="GO" id="GO:0003899">
    <property type="term" value="F:DNA-directed RNA polymerase activity"/>
    <property type="evidence" value="ECO:0007669"/>
    <property type="project" value="EnsemblFungi"/>
</dbReference>
<feature type="compositionally biased region" description="Acidic residues" evidence="5">
    <location>
        <begin position="244"/>
        <end position="264"/>
    </location>
</feature>
<evidence type="ECO:0000256" key="1">
    <source>
        <dbReference type="ARBA" id="ARBA00004123"/>
    </source>
</evidence>
<dbReference type="OrthoDB" id="5377312at2759"/>
<feature type="region of interest" description="Disordered" evidence="5">
    <location>
        <begin position="83"/>
        <end position="136"/>
    </location>
</feature>
<dbReference type="GO" id="GO:0006386">
    <property type="term" value="P:termination of RNA polymerase III transcription"/>
    <property type="evidence" value="ECO:0007669"/>
    <property type="project" value="EnsemblFungi"/>
</dbReference>
<evidence type="ECO:0000313" key="6">
    <source>
        <dbReference type="CGD" id="CAL0000174952"/>
    </source>
</evidence>
<dbReference type="RefSeq" id="XP_715762.2">
    <property type="nucleotide sequence ID" value="XM_710669.2"/>
</dbReference>
<dbReference type="GO" id="GO:0006384">
    <property type="term" value="P:transcription initiation at RNA polymerase III promoter"/>
    <property type="evidence" value="ECO:0007669"/>
    <property type="project" value="EnsemblFungi"/>
</dbReference>
<name>A0A1D8PS98_CANAL</name>
<dbReference type="Pfam" id="PF11705">
    <property type="entry name" value="RNA_pol_3_Rpc31"/>
    <property type="match status" value="1"/>
</dbReference>
<dbReference type="EMBL" id="CP017630">
    <property type="protein sequence ID" value="AOW31015.1"/>
    <property type="molecule type" value="Genomic_DNA"/>
</dbReference>
<feature type="compositionally biased region" description="Gly residues" evidence="5">
    <location>
        <begin position="121"/>
        <end position="131"/>
    </location>
</feature>
<dbReference type="InParanoid" id="A0A1D8PS98"/>
<dbReference type="AlphaFoldDB" id="A0A1D8PS98"/>
<reference evidence="7 8" key="3">
    <citation type="journal article" date="2013" name="Genome Biol.">
        <title>Assembly of a phased diploid Candida albicans genome facilitates allele-specific measurements and provides a simple model for repeat and indel structure.</title>
        <authorList>
            <person name="Muzzey D."/>
            <person name="Schwartz K."/>
            <person name="Weissman J.S."/>
            <person name="Sherlock G."/>
        </authorList>
    </citation>
    <scope>NUCLEOTIDE SEQUENCE [LARGE SCALE GENOMIC DNA]</scope>
    <source>
        <strain evidence="8">SC5314 / ATCC MYA-2876</strain>
    </source>
</reference>
<feature type="region of interest" description="Disordered" evidence="5">
    <location>
        <begin position="213"/>
        <end position="289"/>
    </location>
</feature>
<keyword evidence="7" id="KW-0804">Transcription</keyword>
<dbReference type="GO" id="GO:0042797">
    <property type="term" value="P:tRNA transcription by RNA polymerase III"/>
    <property type="evidence" value="ECO:0007669"/>
    <property type="project" value="EnsemblFungi"/>
</dbReference>
<dbReference type="FunCoup" id="A0A1D8PS98">
    <property type="interactions" value="90"/>
</dbReference>
<accession>A0A1D8PS98</accession>
<keyword evidence="8" id="KW-1185">Reference proteome</keyword>
<dbReference type="VEuPathDB" id="FungiDB:CR_02720C_A"/>
<dbReference type="CGD" id="CAL0000174952">
    <property type="gene designation" value="RPC31"/>
</dbReference>
<dbReference type="eggNOG" id="ENOG502RZ0V">
    <property type="taxonomic scope" value="Eukaryota"/>
</dbReference>
<evidence type="ECO:0000256" key="5">
    <source>
        <dbReference type="SAM" id="MobiDB-lite"/>
    </source>
</evidence>
<reference evidence="7 8" key="1">
    <citation type="journal article" date="2004" name="Proc. Natl. Acad. Sci. U.S.A.">
        <title>The diploid genome sequence of Candida albicans.</title>
        <authorList>
            <person name="Jones T."/>
            <person name="Federspiel N.A."/>
            <person name="Chibana H."/>
            <person name="Dungan J."/>
            <person name="Kalman S."/>
            <person name="Magee B.B."/>
            <person name="Newport G."/>
            <person name="Thorstenson Y.R."/>
            <person name="Agabian N."/>
            <person name="Magee P.T."/>
            <person name="Davis R.W."/>
            <person name="Scherer S."/>
        </authorList>
    </citation>
    <scope>NUCLEOTIDE SEQUENCE [LARGE SCALE GENOMIC DNA]</scope>
    <source>
        <strain evidence="8">SC5314 / ATCC MYA-2876</strain>
    </source>
</reference>
<keyword evidence="3 4" id="KW-0539">Nucleus</keyword>
<sequence length="289" mass="32051">MSFRGGGGSGGRSTQRTILPFGLDYADIISSTQETEKPQLLLPINGDITEIESIIAKQSMNFTKLMSEGPFFTGNLDSIEITKKRNHNDSENEEEEEEGGGDTENTGDRKKKKSKTNGDGSSSGSGSGSASGDGIERYSDRYKKIQKIGRTIDEHPYQPEYFPSELYSVMGITNKHDKKKFLLLSKFKSNGGLKQILSNEKLENLDEQSKLNSMKEKMLSMIDNSVNVNDDDNNNDGKTRSGDEQEIDEDDLDDEFEDEDDDDYNAEKYFDDGDDDDGGDDGGDDEAAF</sequence>
<dbReference type="STRING" id="237561.A0A1D8PS98"/>
<gene>
    <name evidence="6 7" type="primary">RPC31</name>
    <name evidence="7" type="ordered locus">CAALFM_CR02720CA</name>
    <name evidence="6" type="ordered locus">orf19.10349</name>
</gene>
<feature type="compositionally biased region" description="Acidic residues" evidence="5">
    <location>
        <begin position="272"/>
        <end position="289"/>
    </location>
</feature>
<proteinExistence type="inferred from homology"/>
<reference evidence="7 8" key="2">
    <citation type="journal article" date="2007" name="Genome Biol.">
        <title>Assembly of the Candida albicans genome into sixteen supercontigs aligned on the eight chromosomes.</title>
        <authorList>
            <person name="van het Hoog M."/>
            <person name="Rast T.J."/>
            <person name="Martchenko M."/>
            <person name="Grindle S."/>
            <person name="Dignard D."/>
            <person name="Hogues H."/>
            <person name="Cuomo C."/>
            <person name="Berriman M."/>
            <person name="Scherer S."/>
            <person name="Magee B.B."/>
            <person name="Whiteway M."/>
            <person name="Chibana H."/>
            <person name="Nantel A."/>
            <person name="Magee P.T."/>
        </authorList>
    </citation>
    <scope>GENOME REANNOTATION</scope>
    <source>
        <strain evidence="8">SC5314 / ATCC MYA-2876</strain>
    </source>
</reference>
<evidence type="ECO:0000313" key="7">
    <source>
        <dbReference type="EMBL" id="AOW31015.1"/>
    </source>
</evidence>
<dbReference type="GeneID" id="3642577"/>
<dbReference type="PANTHER" id="PTHR15367">
    <property type="entry name" value="DNA-DIRECTED RNA POLYMERASE III"/>
    <property type="match status" value="1"/>
</dbReference>
<comment type="subcellular location">
    <subcellularLocation>
        <location evidence="1 4">Nucleus</location>
    </subcellularLocation>
</comment>
<dbReference type="GO" id="GO:0005666">
    <property type="term" value="C:RNA polymerase III complex"/>
    <property type="evidence" value="ECO:0000318"/>
    <property type="project" value="GO_Central"/>
</dbReference>
<organism evidence="7 8">
    <name type="scientific">Candida albicans (strain SC5314 / ATCC MYA-2876)</name>
    <name type="common">Yeast</name>
    <dbReference type="NCBI Taxonomy" id="237561"/>
    <lineage>
        <taxon>Eukaryota</taxon>
        <taxon>Fungi</taxon>
        <taxon>Dikarya</taxon>
        <taxon>Ascomycota</taxon>
        <taxon>Saccharomycotina</taxon>
        <taxon>Pichiomycetes</taxon>
        <taxon>Debaryomycetaceae</taxon>
        <taxon>Candida/Lodderomyces clade</taxon>
        <taxon>Candida</taxon>
    </lineage>
</organism>
<comment type="subunit">
    <text evidence="4">Component of the RNA polymerase III (Pol III) complex.</text>
</comment>
<protein>
    <recommendedName>
        <fullName evidence="4">DNA-directed RNA polymerase III subunit</fullName>
    </recommendedName>
</protein>
<dbReference type="InterPro" id="IPR024661">
    <property type="entry name" value="RNA_pol_III_Rpc31"/>
</dbReference>
<dbReference type="KEGG" id="cal:CAALFM_CR02720CA"/>
<evidence type="ECO:0000313" key="8">
    <source>
        <dbReference type="Proteomes" id="UP000000559"/>
    </source>
</evidence>
<evidence type="ECO:0000256" key="2">
    <source>
        <dbReference type="ARBA" id="ARBA00008352"/>
    </source>
</evidence>
<evidence type="ECO:0000256" key="3">
    <source>
        <dbReference type="ARBA" id="ARBA00023242"/>
    </source>
</evidence>
<keyword evidence="7" id="KW-0240">DNA-directed RNA polymerase</keyword>
<dbReference type="PIRSF" id="PIRSF000777">
    <property type="entry name" value="RNA_polIII_C31"/>
    <property type="match status" value="1"/>
</dbReference>
<evidence type="ECO:0000256" key="4">
    <source>
        <dbReference type="PIRNR" id="PIRNR000777"/>
    </source>
</evidence>